<dbReference type="Pfam" id="PF09791">
    <property type="entry name" value="Oxidored-like"/>
    <property type="match status" value="1"/>
</dbReference>
<feature type="domain" description="Oxidoreductase-like" evidence="1">
    <location>
        <begin position="22"/>
        <end position="62"/>
    </location>
</feature>
<organism evidence="2 3">
    <name type="scientific">Ideonella aquatica</name>
    <dbReference type="NCBI Taxonomy" id="2824119"/>
    <lineage>
        <taxon>Bacteria</taxon>
        <taxon>Pseudomonadati</taxon>
        <taxon>Pseudomonadota</taxon>
        <taxon>Betaproteobacteria</taxon>
        <taxon>Burkholderiales</taxon>
        <taxon>Sphaerotilaceae</taxon>
        <taxon>Ideonella</taxon>
    </lineage>
</organism>
<accession>A0A940YQQ0</accession>
<dbReference type="InterPro" id="IPR019180">
    <property type="entry name" value="Oxidoreductase-like_N"/>
</dbReference>
<name>A0A940YQQ0_9BURK</name>
<evidence type="ECO:0000313" key="2">
    <source>
        <dbReference type="EMBL" id="MBQ0960766.1"/>
    </source>
</evidence>
<proteinExistence type="predicted"/>
<evidence type="ECO:0000313" key="3">
    <source>
        <dbReference type="Proteomes" id="UP000678374"/>
    </source>
</evidence>
<gene>
    <name evidence="2" type="ORF">KAK06_17555</name>
</gene>
<dbReference type="Proteomes" id="UP000678374">
    <property type="component" value="Unassembled WGS sequence"/>
</dbReference>
<dbReference type="EMBL" id="JAGQDE010000017">
    <property type="protein sequence ID" value="MBQ0960766.1"/>
    <property type="molecule type" value="Genomic_DNA"/>
</dbReference>
<comment type="caution">
    <text evidence="2">The sequence shown here is derived from an EMBL/GenBank/DDBJ whole genome shotgun (WGS) entry which is preliminary data.</text>
</comment>
<reference evidence="2" key="1">
    <citation type="submission" date="2021-04" db="EMBL/GenBank/DDBJ databases">
        <title>The genome sequence of Ideonella sp. 4Y11.</title>
        <authorList>
            <person name="Liu Y."/>
        </authorList>
    </citation>
    <scope>NUCLEOTIDE SEQUENCE</scope>
    <source>
        <strain evidence="2">4Y11</strain>
    </source>
</reference>
<dbReference type="AlphaFoldDB" id="A0A940YQQ0"/>
<dbReference type="RefSeq" id="WP_210803442.1">
    <property type="nucleotide sequence ID" value="NZ_JAGQDE010000017.1"/>
</dbReference>
<protein>
    <recommendedName>
        <fullName evidence="1">Oxidoreductase-like domain-containing protein</fullName>
    </recommendedName>
</protein>
<evidence type="ECO:0000259" key="1">
    <source>
        <dbReference type="Pfam" id="PF09791"/>
    </source>
</evidence>
<sequence>MGEDLLKLRTEFARLQALLAERGLTMRPPPTEPTTCCGRGCNGCVWEGFYAAAAYWLEQARECLDAADPA</sequence>
<keyword evidence="3" id="KW-1185">Reference proteome</keyword>